<dbReference type="EMBL" id="CP000148">
    <property type="protein sequence ID" value="ABB33266.1"/>
    <property type="molecule type" value="Genomic_DNA"/>
</dbReference>
<dbReference type="HOGENOM" id="CLU_660155_0_0_7"/>
<dbReference type="Pfam" id="PF13455">
    <property type="entry name" value="MUG113"/>
    <property type="match status" value="1"/>
</dbReference>
<reference evidence="2 3" key="2">
    <citation type="journal article" date="2009" name="BMC Microbiol.">
        <title>The genome sequence of Geobacter metallireducens: features of metabolism, physiology and regulation common and dissimilar to Geobacter sulfurreducens.</title>
        <authorList>
            <person name="Aklujkar M."/>
            <person name="Krushkal J."/>
            <person name="DiBartolo G."/>
            <person name="Lapidus A."/>
            <person name="Land M.L."/>
            <person name="Lovley D.R."/>
        </authorList>
    </citation>
    <scope>NUCLEOTIDE SEQUENCE [LARGE SCALE GENOMIC DNA]</scope>
    <source>
        <strain evidence="3">ATCC 53774 / DSM 7210 / GS-15</strain>
    </source>
</reference>
<dbReference type="Proteomes" id="UP000007073">
    <property type="component" value="Chromosome"/>
</dbReference>
<feature type="domain" description="Bacteriophage T5 Orf172 DNA-binding" evidence="1">
    <location>
        <begin position="325"/>
        <end position="398"/>
    </location>
</feature>
<dbReference type="InterPro" id="IPR023089">
    <property type="entry name" value="YozE_SAM-like"/>
</dbReference>
<protein>
    <recommendedName>
        <fullName evidence="1">Bacteriophage T5 Orf172 DNA-binding domain-containing protein</fullName>
    </recommendedName>
</protein>
<dbReference type="eggNOG" id="COG4479">
    <property type="taxonomic scope" value="Bacteria"/>
</dbReference>
<dbReference type="SMART" id="SM00974">
    <property type="entry name" value="T5orf172"/>
    <property type="match status" value="1"/>
</dbReference>
<dbReference type="SUPFAM" id="SSF140652">
    <property type="entry name" value="YozE-like"/>
    <property type="match status" value="1"/>
</dbReference>
<organism evidence="2 3">
    <name type="scientific">Geobacter metallireducens (strain ATCC 53774 / DSM 7210 / GS-15)</name>
    <dbReference type="NCBI Taxonomy" id="269799"/>
    <lineage>
        <taxon>Bacteria</taxon>
        <taxon>Pseudomonadati</taxon>
        <taxon>Thermodesulfobacteriota</taxon>
        <taxon>Desulfuromonadia</taxon>
        <taxon>Geobacterales</taxon>
        <taxon>Geobacteraceae</taxon>
        <taxon>Geobacter</taxon>
    </lineage>
</organism>
<dbReference type="Gene3D" id="1.10.150.260">
    <property type="entry name" value="YozE SAM-like"/>
    <property type="match status" value="1"/>
</dbReference>
<reference evidence="2 3" key="1">
    <citation type="submission" date="2005-10" db="EMBL/GenBank/DDBJ databases">
        <title>Complete sequence of Geobacter metallireducens GS-15.</title>
        <authorList>
            <consortium name="US DOE Joint Genome Institute"/>
            <person name="Copeland A."/>
            <person name="Lucas S."/>
            <person name="Lapidus A."/>
            <person name="Barry K."/>
            <person name="Detter J.C."/>
            <person name="Glavina T."/>
            <person name="Hammon N."/>
            <person name="Israni S."/>
            <person name="Pitluck S."/>
            <person name="Di Bartolo G."/>
            <person name="Chain P."/>
            <person name="Schmutz J."/>
            <person name="Larimer F."/>
            <person name="Land M."/>
            <person name="Kyrpides N."/>
            <person name="Ivanova N."/>
            <person name="Richardson P."/>
        </authorList>
    </citation>
    <scope>NUCLEOTIDE SEQUENCE [LARGE SCALE GENOMIC DNA]</scope>
    <source>
        <strain evidence="3">ATCC 53774 / DSM 7210 / GS-15</strain>
    </source>
</reference>
<accession>Q39R58</accession>
<sequence length="416" mass="47082">MPKCTAQEIIKEISEVQSISLPNDWFDNLSDKQSVFSSLYQWMTDSGRVPSDQLTTLHNRTYVGEKTYSKLLTFERKRLAKTLKLRGEKLEEAVAWSDMNSGPKSEIGQSPIAGDVILVIPESSRKALNDFSIRFRNENWLAAVKKVKNHAAGATYYQWLVSQVERPDHIGDTAKDAAIDDTYPRESNDYGELITYLTANVSHAALECFKDGWLEYIQQYPERIKPAAWCDECGQKLNIEDALIAWSKEDQNEVFILDADCRAKFDEFDPMESRPLPGITGADLEELATKVGLSELDIEKLEEKLKLWAVIPASGNSGWVYFIKSESSHEIKIGYTAGPIEKRITSLQTAHSSNLRVLATVPGTREYEKELHRKFADHRLKGEWFAPHHDLVSFIAVLKDNDSRATLVDPTNQTGH</sequence>
<name>Q39R58_GEOMG</name>
<dbReference type="Pfam" id="PF06855">
    <property type="entry name" value="YozE_SAM_like"/>
    <property type="match status" value="1"/>
</dbReference>
<dbReference type="AlphaFoldDB" id="Q39R58"/>
<gene>
    <name evidence="2" type="ordered locus">Gmet_3051</name>
</gene>
<dbReference type="KEGG" id="gme:Gmet_3051"/>
<proteinExistence type="predicted"/>
<dbReference type="InterPro" id="IPR036806">
    <property type="entry name" value="YozE_SAM-like_sf"/>
</dbReference>
<dbReference type="InterPro" id="IPR018306">
    <property type="entry name" value="Phage_T5_Orf172_DNA-bd"/>
</dbReference>
<dbReference type="RefSeq" id="WP_004513611.1">
    <property type="nucleotide sequence ID" value="NC_007517.1"/>
</dbReference>
<evidence type="ECO:0000259" key="1">
    <source>
        <dbReference type="SMART" id="SM00974"/>
    </source>
</evidence>
<keyword evidence="3" id="KW-1185">Reference proteome</keyword>
<evidence type="ECO:0000313" key="3">
    <source>
        <dbReference type="Proteomes" id="UP000007073"/>
    </source>
</evidence>
<evidence type="ECO:0000313" key="2">
    <source>
        <dbReference type="EMBL" id="ABB33266.1"/>
    </source>
</evidence>